<feature type="domain" description="Glycosyltransferase 2-like" evidence="2">
    <location>
        <begin position="511"/>
        <end position="687"/>
    </location>
</feature>
<keyword evidence="1" id="KW-0997">Cell inner membrane</keyword>
<gene>
    <name evidence="3" type="ORF">H4B97_17995</name>
</gene>
<dbReference type="PANTHER" id="PTHR43179:SF7">
    <property type="entry name" value="RHAMNOSYLTRANSFERASE WBBL"/>
    <property type="match status" value="1"/>
</dbReference>
<dbReference type="GO" id="GO:0016740">
    <property type="term" value="F:transferase activity"/>
    <property type="evidence" value="ECO:0007669"/>
    <property type="project" value="UniProtKB-KW"/>
</dbReference>
<keyword evidence="1" id="KW-1003">Cell membrane</keyword>
<dbReference type="PANTHER" id="PTHR43179">
    <property type="entry name" value="RHAMNOSYLTRANSFERASE WBBL"/>
    <property type="match status" value="1"/>
</dbReference>
<accession>A0A7W2LP08</accession>
<sequence>MTQNVLDEWPTGQQPLIPSSFQGSITGLYGDVLQGWAMDIMQPDQRPVIEVFIDGASVALARADQYEPTAAHGDQFHGFTVQLRHSWLTTANLITARVANTGFLLEGEIQLPSRPSDEAAAVVSQVWHTGGLRVSGWSWDPQAPHRHVQVTFRESGRVIAQVACSTHHQALAYRATSDHGFTLDLPWELADGKLHVIDVINDLGQPLSGSPVRLRCRPEGLEGLLQQLELNNDTSMLGIVTELAKEQSSRLPKSAGWQYYPQWFETFQKPNTVATLSTDAKPGVLLISKGDTQLEQLSLASLGTETDRIHVLEKAGASDLLLAIEQLLAAGCDSIIPLCAGDRLAPHAIVQLHGLLKDGSAWAYADCDRDGPQGQRSQPWFKPVWDLDLFIGADIFSDGAIYSSEIVQDALALLKADKNPSTINRDELIAGIVLATELCGKSVTHLPRVLYHRSNLACPSPEQALPSEPRKDAIAWLCKRLNPGVQVSALPDYPALFRAQWPLPEKLPRVSLIVPTRDQYKLLHACIEGLLNNTDYPELEIIVVDNQSTDPATLAYFAELMQRGVKILAHPYPFNYSTINNRAATQATGELIGLVNNDIEIIESGWLKEMVSQALRPGVGAVGAKLLWPNRMVQHGGVVVGVNGLAAHSGNTLEQRDAGYLGMNQLTRRQSAVTAACLLLRKQIFETVKGLDEQAFPVAFNDVDLCLRISKCGLRNIWTPFAQLIHAESASRGKDASPEKMARAQREQRLFIERWSVTYRDPYYHPALSLDYLTGPYGGLSLPPESEYCAPRTAAPAYSHDLSFRPDHS</sequence>
<evidence type="ECO:0000313" key="4">
    <source>
        <dbReference type="Proteomes" id="UP000590738"/>
    </source>
</evidence>
<proteinExistence type="predicted"/>
<keyword evidence="3" id="KW-0808">Transferase</keyword>
<evidence type="ECO:0000313" key="3">
    <source>
        <dbReference type="EMBL" id="MBA6144336.1"/>
    </source>
</evidence>
<reference evidence="3 4" key="1">
    <citation type="submission" date="2020-07" db="EMBL/GenBank/DDBJ databases">
        <title>Diversity of carbapenemase encoding genes among Pseudomonas putida group clinical isolates in a tertiary Brazilian hospital.</title>
        <authorList>
            <person name="Alberto-Lei F."/>
            <person name="Nodari C.S."/>
            <person name="Streling A.P."/>
            <person name="Paulino J.T."/>
            <person name="Bessa-Neto F.O."/>
            <person name="Cayo R."/>
            <person name="Gales A.C."/>
        </authorList>
    </citation>
    <scope>NUCLEOTIDE SEQUENCE [LARGE SCALE GENOMIC DNA]</scope>
    <source>
        <strain evidence="3 4">12273</strain>
    </source>
</reference>
<dbReference type="SUPFAM" id="SSF53448">
    <property type="entry name" value="Nucleotide-diphospho-sugar transferases"/>
    <property type="match status" value="1"/>
</dbReference>
<name>A0A7W2LP08_9PSED</name>
<dbReference type="RefSeq" id="WP_125855017.1">
    <property type="nucleotide sequence ID" value="NZ_BQHP01000036.1"/>
</dbReference>
<evidence type="ECO:0000256" key="1">
    <source>
        <dbReference type="ARBA" id="ARBA00022519"/>
    </source>
</evidence>
<dbReference type="Pfam" id="PF00535">
    <property type="entry name" value="Glycos_transf_2"/>
    <property type="match status" value="1"/>
</dbReference>
<comment type="caution">
    <text evidence="3">The sequence shown here is derived from an EMBL/GenBank/DDBJ whole genome shotgun (WGS) entry which is preliminary data.</text>
</comment>
<keyword evidence="1" id="KW-0472">Membrane</keyword>
<dbReference type="CDD" id="cd04186">
    <property type="entry name" value="GT_2_like_c"/>
    <property type="match status" value="1"/>
</dbReference>
<dbReference type="InterPro" id="IPR029044">
    <property type="entry name" value="Nucleotide-diphossugar_trans"/>
</dbReference>
<evidence type="ECO:0000259" key="2">
    <source>
        <dbReference type="Pfam" id="PF00535"/>
    </source>
</evidence>
<organism evidence="3 4">
    <name type="scientific">Pseudomonas juntendi</name>
    <dbReference type="NCBI Taxonomy" id="2666183"/>
    <lineage>
        <taxon>Bacteria</taxon>
        <taxon>Pseudomonadati</taxon>
        <taxon>Pseudomonadota</taxon>
        <taxon>Gammaproteobacteria</taxon>
        <taxon>Pseudomonadales</taxon>
        <taxon>Pseudomonadaceae</taxon>
        <taxon>Pseudomonas</taxon>
    </lineage>
</organism>
<dbReference type="AlphaFoldDB" id="A0A7W2LP08"/>
<protein>
    <submittedName>
        <fullName evidence="3">Glycosyltransferase</fullName>
    </submittedName>
</protein>
<dbReference type="EMBL" id="JACGCZ010000032">
    <property type="protein sequence ID" value="MBA6144336.1"/>
    <property type="molecule type" value="Genomic_DNA"/>
</dbReference>
<dbReference type="Proteomes" id="UP000590738">
    <property type="component" value="Unassembled WGS sequence"/>
</dbReference>
<dbReference type="InterPro" id="IPR001173">
    <property type="entry name" value="Glyco_trans_2-like"/>
</dbReference>
<dbReference type="Gene3D" id="3.90.550.10">
    <property type="entry name" value="Spore Coat Polysaccharide Biosynthesis Protein SpsA, Chain A"/>
    <property type="match status" value="1"/>
</dbReference>